<dbReference type="InterPro" id="IPR000073">
    <property type="entry name" value="AB_hydrolase_1"/>
</dbReference>
<dbReference type="Proteomes" id="UP000243528">
    <property type="component" value="Unassembled WGS sequence"/>
</dbReference>
<dbReference type="PANTHER" id="PTHR33428:SF14">
    <property type="entry name" value="CARBOXYLESTERASE TYPE B DOMAIN-CONTAINING PROTEIN"/>
    <property type="match status" value="1"/>
</dbReference>
<organism evidence="2 3">
    <name type="scientific">Haloactinopolyspora alba</name>
    <dbReference type="NCBI Taxonomy" id="648780"/>
    <lineage>
        <taxon>Bacteria</taxon>
        <taxon>Bacillati</taxon>
        <taxon>Actinomycetota</taxon>
        <taxon>Actinomycetes</taxon>
        <taxon>Jiangellales</taxon>
        <taxon>Jiangellaceae</taxon>
        <taxon>Haloactinopolyspora</taxon>
    </lineage>
</organism>
<dbReference type="PANTHER" id="PTHR33428">
    <property type="entry name" value="CHLOROPHYLLASE-2, CHLOROPLASTIC"/>
    <property type="match status" value="1"/>
</dbReference>
<dbReference type="InterPro" id="IPR029058">
    <property type="entry name" value="AB_hydrolase_fold"/>
</dbReference>
<dbReference type="AlphaFoldDB" id="A0A2P8E9J2"/>
<dbReference type="Gene3D" id="3.40.50.1820">
    <property type="entry name" value="alpha/beta hydrolase"/>
    <property type="match status" value="1"/>
</dbReference>
<evidence type="ECO:0000259" key="1">
    <source>
        <dbReference type="Pfam" id="PF12697"/>
    </source>
</evidence>
<evidence type="ECO:0000313" key="3">
    <source>
        <dbReference type="Proteomes" id="UP000243528"/>
    </source>
</evidence>
<comment type="caution">
    <text evidence="2">The sequence shown here is derived from an EMBL/GenBank/DDBJ whole genome shotgun (WGS) entry which is preliminary data.</text>
</comment>
<dbReference type="RefSeq" id="WP_106536296.1">
    <property type="nucleotide sequence ID" value="NZ_ML142903.1"/>
</dbReference>
<protein>
    <submittedName>
        <fullName evidence="2">Alpha/beta hydrolase family protein</fullName>
    </submittedName>
</protein>
<gene>
    <name evidence="2" type="ORF">CLV30_103242</name>
</gene>
<sequence length="322" mass="34614">MSVPTPVTEDAGIPTTTPTPIVSYLPVTLNVPGRHVDLQVKVTMPATGDDLPILLFSHGHGPSTFVSSFNGYGPLTNFWAARGFVVVQPTHQDSLALGLRGLDDPDAPLYSVSRADDMVFILDHLDDIEAAVPGLAGRTDRTRIAAVGHSLGGHTVSMLRGAEMEHPATQEVVSFNDDRIAVGVDIAGPGDGRELAEFADTNYPALRSLRFDAMTAAMMVVVGENDQNPMFSDNARWREQPYDLGPSPKTRLYVYGAEHGFGGISMWDGAETTDENPERVAAVRSLIWAFLRSSLYPGDPAWDRARAALESSTTPPAAVTSK</sequence>
<dbReference type="SUPFAM" id="SSF53474">
    <property type="entry name" value="alpha/beta-Hydrolases"/>
    <property type="match status" value="1"/>
</dbReference>
<dbReference type="Pfam" id="PF12697">
    <property type="entry name" value="Abhydrolase_6"/>
    <property type="match status" value="1"/>
</dbReference>
<dbReference type="EMBL" id="PYGE01000003">
    <property type="protein sequence ID" value="PSL06087.1"/>
    <property type="molecule type" value="Genomic_DNA"/>
</dbReference>
<dbReference type="GO" id="GO:0016787">
    <property type="term" value="F:hydrolase activity"/>
    <property type="evidence" value="ECO:0007669"/>
    <property type="project" value="UniProtKB-KW"/>
</dbReference>
<dbReference type="OrthoDB" id="339159at2"/>
<accession>A0A2P8E9J2</accession>
<keyword evidence="3" id="KW-1185">Reference proteome</keyword>
<proteinExistence type="predicted"/>
<feature type="domain" description="AB hydrolase-1" evidence="1">
    <location>
        <begin position="54"/>
        <end position="259"/>
    </location>
</feature>
<evidence type="ECO:0000313" key="2">
    <source>
        <dbReference type="EMBL" id="PSL06087.1"/>
    </source>
</evidence>
<keyword evidence="2" id="KW-0378">Hydrolase</keyword>
<name>A0A2P8E9J2_9ACTN</name>
<reference evidence="2 3" key="1">
    <citation type="submission" date="2018-03" db="EMBL/GenBank/DDBJ databases">
        <title>Genomic Encyclopedia of Archaeal and Bacterial Type Strains, Phase II (KMG-II): from individual species to whole genera.</title>
        <authorList>
            <person name="Goeker M."/>
        </authorList>
    </citation>
    <scope>NUCLEOTIDE SEQUENCE [LARGE SCALE GENOMIC DNA]</scope>
    <source>
        <strain evidence="2 3">DSM 45211</strain>
    </source>
</reference>